<proteinExistence type="predicted"/>
<evidence type="ECO:0000256" key="1">
    <source>
        <dbReference type="SAM" id="MobiDB-lite"/>
    </source>
</evidence>
<feature type="compositionally biased region" description="Low complexity" evidence="1">
    <location>
        <begin position="389"/>
        <end position="399"/>
    </location>
</feature>
<keyword evidence="2" id="KW-1133">Transmembrane helix</keyword>
<sequence>MFNSVALDVAIGLMFIFLLYSLLATVISEIVATMIGLRARNLKEAVNRMLNDEEVKGFLSRLWDSMNIFKNPSNKVVDNFYNHPEIKYLGSSGIFKNPSSFKAISFSKTLFHILFGNGPVTREVIDKRLKEIVDAADHNASDDVKANKLLDKDTAQYILNLWSESYGDIIKFKFQLETWFDRTMEQATEWYKRKIRIVLLILGFMIAWIFNADTLVISGILSKDKEARAQMVTMAAAYLQNNKVAVDTGGVTDSAALETYSEKMDSLLQIKNDLQADINDAHGILGLGCWPLDSMLVTTDPKTKKQTLLPPLDLRAIPDTVWHSGKNTTQANTKVYYFTRKAKWKYFFNLFPIHFFGFFLTAVAISLGAPFWFDILNKVMKLRTSEKIPTNSPNTTSSSKAVLVTDREG</sequence>
<dbReference type="EMBL" id="QMFY01000005">
    <property type="protein sequence ID" value="RAW00847.1"/>
    <property type="molecule type" value="Genomic_DNA"/>
</dbReference>
<dbReference type="OrthoDB" id="6286374at2"/>
<keyword evidence="4" id="KW-1185">Reference proteome</keyword>
<feature type="region of interest" description="Disordered" evidence="1">
    <location>
        <begin position="387"/>
        <end position="409"/>
    </location>
</feature>
<comment type="caution">
    <text evidence="3">The sequence shown here is derived from an EMBL/GenBank/DDBJ whole genome shotgun (WGS) entry which is preliminary data.</text>
</comment>
<dbReference type="Proteomes" id="UP000251889">
    <property type="component" value="Unassembled WGS sequence"/>
</dbReference>
<organism evidence="3 4">
    <name type="scientific">Pseudochryseolinea flava</name>
    <dbReference type="NCBI Taxonomy" id="2059302"/>
    <lineage>
        <taxon>Bacteria</taxon>
        <taxon>Pseudomonadati</taxon>
        <taxon>Bacteroidota</taxon>
        <taxon>Cytophagia</taxon>
        <taxon>Cytophagales</taxon>
        <taxon>Fulvivirgaceae</taxon>
        <taxon>Pseudochryseolinea</taxon>
    </lineage>
</organism>
<evidence type="ECO:0000256" key="2">
    <source>
        <dbReference type="SAM" id="Phobius"/>
    </source>
</evidence>
<dbReference type="RefSeq" id="WP_112747004.1">
    <property type="nucleotide sequence ID" value="NZ_QMFY01000005.1"/>
</dbReference>
<dbReference type="AlphaFoldDB" id="A0A364Y4T9"/>
<feature type="transmembrane region" description="Helical" evidence="2">
    <location>
        <begin position="197"/>
        <end position="221"/>
    </location>
</feature>
<gene>
    <name evidence="3" type="ORF">DQQ10_11420</name>
</gene>
<keyword evidence="2" id="KW-0812">Transmembrane</keyword>
<feature type="transmembrane region" description="Helical" evidence="2">
    <location>
        <begin position="353"/>
        <end position="373"/>
    </location>
</feature>
<evidence type="ECO:0000313" key="3">
    <source>
        <dbReference type="EMBL" id="RAW00847.1"/>
    </source>
</evidence>
<name>A0A364Y4T9_9BACT</name>
<keyword evidence="2" id="KW-0472">Membrane</keyword>
<reference evidence="3 4" key="1">
    <citation type="submission" date="2018-06" db="EMBL/GenBank/DDBJ databases">
        <title>Chryseolinea flavus sp. nov., a member of the phylum Bacteroidetes isolated from soil.</title>
        <authorList>
            <person name="Li Y."/>
            <person name="Wang J."/>
        </authorList>
    </citation>
    <scope>NUCLEOTIDE SEQUENCE [LARGE SCALE GENOMIC DNA]</scope>
    <source>
        <strain evidence="3 4">SDU1-6</strain>
    </source>
</reference>
<accession>A0A364Y4T9</accession>
<feature type="transmembrane region" description="Helical" evidence="2">
    <location>
        <begin position="12"/>
        <end position="37"/>
    </location>
</feature>
<protein>
    <submittedName>
        <fullName evidence="3">Uncharacterized protein</fullName>
    </submittedName>
</protein>
<evidence type="ECO:0000313" key="4">
    <source>
        <dbReference type="Proteomes" id="UP000251889"/>
    </source>
</evidence>